<reference evidence="2" key="1">
    <citation type="submission" date="2022-11" db="EMBL/GenBank/DDBJ databases">
        <authorList>
            <person name="Vasilchenko N.G."/>
            <person name="Prazdnova E.V."/>
            <person name="Gorovtsov A.V."/>
            <person name="Chistyakov V.A."/>
            <person name="Pak M.L."/>
        </authorList>
    </citation>
    <scope>NUCLEOTIDE SEQUENCE</scope>
    <source>
        <strain evidence="2">R 4.5</strain>
    </source>
</reference>
<dbReference type="EMBL" id="CP097770">
    <property type="protein sequence ID" value="UZP76257.1"/>
    <property type="molecule type" value="Genomic_DNA"/>
</dbReference>
<protein>
    <submittedName>
        <fullName evidence="2">Uncharacterized protein</fullName>
    </submittedName>
</protein>
<feature type="region of interest" description="Disordered" evidence="1">
    <location>
        <begin position="20"/>
        <end position="43"/>
    </location>
</feature>
<accession>A0AAE9TK90</accession>
<evidence type="ECO:0000313" key="2">
    <source>
        <dbReference type="EMBL" id="UZP76257.1"/>
    </source>
</evidence>
<evidence type="ECO:0000256" key="1">
    <source>
        <dbReference type="SAM" id="MobiDB-lite"/>
    </source>
</evidence>
<gene>
    <name evidence="2" type="ORF">MF626_07015</name>
</gene>
<dbReference type="AlphaFoldDB" id="A0AAE9TK90"/>
<proteinExistence type="predicted"/>
<name>A0AAE9TK90_PAEPO</name>
<organism evidence="2">
    <name type="scientific">Paenibacillus polymyxa</name>
    <name type="common">Bacillus polymyxa</name>
    <dbReference type="NCBI Taxonomy" id="1406"/>
    <lineage>
        <taxon>Bacteria</taxon>
        <taxon>Bacillati</taxon>
        <taxon>Bacillota</taxon>
        <taxon>Bacilli</taxon>
        <taxon>Bacillales</taxon>
        <taxon>Paenibacillaceae</taxon>
        <taxon>Paenibacillus</taxon>
    </lineage>
</organism>
<sequence>MPSGDMNKLVRLEDKGLKVKGERREIPNDGSYLTTDGENDEEE</sequence>